<feature type="binding site" evidence="15">
    <location>
        <position position="151"/>
    </location>
    <ligand>
        <name>NADP(+)</name>
        <dbReference type="ChEBI" id="CHEBI:58349"/>
    </ligand>
</feature>
<evidence type="ECO:0000256" key="2">
    <source>
        <dbReference type="ARBA" id="ARBA00004882"/>
    </source>
</evidence>
<evidence type="ECO:0000313" key="19">
    <source>
        <dbReference type="Proteomes" id="UP000548632"/>
    </source>
</evidence>
<feature type="binding site" evidence="15">
    <location>
        <begin position="302"/>
        <end position="308"/>
    </location>
    <ligand>
        <name>NADP(+)</name>
        <dbReference type="ChEBI" id="CHEBI:58349"/>
    </ligand>
</feature>
<feature type="binding site" evidence="15">
    <location>
        <position position="165"/>
    </location>
    <ligand>
        <name>substrate</name>
    </ligand>
</feature>
<dbReference type="InterPro" id="IPR002125">
    <property type="entry name" value="CMP_dCMP_dom"/>
</dbReference>
<dbReference type="InterPro" id="IPR016193">
    <property type="entry name" value="Cytidine_deaminase-like"/>
</dbReference>
<comment type="cofactor">
    <cofactor evidence="13 16">
        <name>Zn(2+)</name>
        <dbReference type="ChEBI" id="CHEBI:29105"/>
    </cofactor>
    <text evidence="13 16">Binds 1 zinc ion.</text>
</comment>
<dbReference type="GO" id="GO:0008270">
    <property type="term" value="F:zinc ion binding"/>
    <property type="evidence" value="ECO:0007669"/>
    <property type="project" value="InterPro"/>
</dbReference>
<keyword evidence="12" id="KW-0511">Multifunctional enzyme</keyword>
<evidence type="ECO:0000256" key="11">
    <source>
        <dbReference type="ARBA" id="ARBA00023002"/>
    </source>
</evidence>
<feature type="binding site" evidence="15">
    <location>
        <position position="181"/>
    </location>
    <ligand>
        <name>substrate</name>
    </ligand>
</feature>
<feature type="binding site" evidence="15">
    <location>
        <position position="201"/>
    </location>
    <ligand>
        <name>substrate</name>
    </ligand>
</feature>
<evidence type="ECO:0000256" key="6">
    <source>
        <dbReference type="ARBA" id="ARBA00022619"/>
    </source>
</evidence>
<comment type="pathway">
    <text evidence="3 13">Cofactor biosynthesis; riboflavin biosynthesis; 5-amino-6-(D-ribitylamino)uracil from GTP: step 3/4.</text>
</comment>
<dbReference type="PANTHER" id="PTHR38011:SF7">
    <property type="entry name" value="2,5-DIAMINO-6-RIBOSYLAMINO-4(3H)-PYRIMIDINONE 5'-PHOSPHATE REDUCTASE"/>
    <property type="match status" value="1"/>
</dbReference>
<dbReference type="EC" id="3.5.4.26" evidence="13"/>
<feature type="binding site" evidence="15">
    <location>
        <position position="300"/>
    </location>
    <ligand>
        <name>substrate</name>
    </ligand>
</feature>
<feature type="binding site" evidence="15">
    <location>
        <position position="193"/>
    </location>
    <ligand>
        <name>NADP(+)</name>
        <dbReference type="ChEBI" id="CHEBI:58349"/>
    </ligand>
</feature>
<evidence type="ECO:0000256" key="14">
    <source>
        <dbReference type="PIRSR" id="PIRSR006769-1"/>
    </source>
</evidence>
<dbReference type="InterPro" id="IPR002734">
    <property type="entry name" value="RibDG_C"/>
</dbReference>
<dbReference type="InterPro" id="IPR050765">
    <property type="entry name" value="Riboflavin_Biosynth_HTPR"/>
</dbReference>
<sequence length="371" mass="39509">MAHAIQLAELGRYTTAPNPCVGCVLVQGERVIGTGYHRRAGEPHAERLALAAAEAAGENPARSTAYVTLEPCCHHGRTPPCTDALIAAAVRRVVVAMPDPNPLVAGRGIAQLRHAGIAVTVGVLDRAAQLLNLGFCKRMTSGMPFVKCKLAASLDGRTALASGESCWITGEAARRDVQRWRARSAAIMTGVGTVLIDNPALTVRINPETGIELTDLHQWPQPLRVITDSQLRTPPTAQLLHLPGKTLIATGADVNNERAAALIAAGAELFACELNTDGRIELTALVRELATRGCNEVLLETGATLAGAAMQAGLIDELIIYLAPHLLGDSGRGLFTLLGIDRMNQRIELEWQDVRQVGNDLRLTLRPINAA</sequence>
<dbReference type="GO" id="GO:0008703">
    <property type="term" value="F:5-amino-6-(5-phosphoribosylamino)uracil reductase activity"/>
    <property type="evidence" value="ECO:0007669"/>
    <property type="project" value="UniProtKB-EC"/>
</dbReference>
<evidence type="ECO:0000259" key="17">
    <source>
        <dbReference type="PROSITE" id="PS51747"/>
    </source>
</evidence>
<dbReference type="CDD" id="cd01284">
    <property type="entry name" value="Riboflavin_deaminase-reductase"/>
    <property type="match status" value="1"/>
</dbReference>
<dbReference type="Gene3D" id="3.40.430.10">
    <property type="entry name" value="Dihydrofolate Reductase, subunit A"/>
    <property type="match status" value="1"/>
</dbReference>
<dbReference type="InterPro" id="IPR011549">
    <property type="entry name" value="RibD_C"/>
</dbReference>
<feature type="binding site" evidence="15">
    <location>
        <position position="204"/>
    </location>
    <ligand>
        <name>substrate</name>
    </ligand>
</feature>
<comment type="function">
    <text evidence="1 13">Converts 2,5-diamino-6-(ribosylamino)-4(3h)-pyrimidinone 5'-phosphate into 5-amino-6-(ribosylamino)-2,4(1h,3h)-pyrimidinedione 5'-phosphate.</text>
</comment>
<evidence type="ECO:0000256" key="13">
    <source>
        <dbReference type="PIRNR" id="PIRNR006769"/>
    </source>
</evidence>
<comment type="pathway">
    <text evidence="2 13">Cofactor biosynthesis; riboflavin biosynthesis; 5-amino-6-(D-ribitylamino)uracil from GTP: step 2/4.</text>
</comment>
<organism evidence="18 19">
    <name type="scientific">Thiospirillum jenense</name>
    <dbReference type="NCBI Taxonomy" id="1653858"/>
    <lineage>
        <taxon>Bacteria</taxon>
        <taxon>Pseudomonadati</taxon>
        <taxon>Pseudomonadota</taxon>
        <taxon>Gammaproteobacteria</taxon>
        <taxon>Chromatiales</taxon>
        <taxon>Chromatiaceae</taxon>
        <taxon>Thiospirillum</taxon>
    </lineage>
</organism>
<evidence type="ECO:0000256" key="7">
    <source>
        <dbReference type="ARBA" id="ARBA00022723"/>
    </source>
</evidence>
<dbReference type="EC" id="1.1.1.193" evidence="13"/>
<dbReference type="GO" id="GO:0009231">
    <property type="term" value="P:riboflavin biosynthetic process"/>
    <property type="evidence" value="ECO:0007669"/>
    <property type="project" value="UniProtKB-UniPathway"/>
</dbReference>
<evidence type="ECO:0000256" key="4">
    <source>
        <dbReference type="ARBA" id="ARBA00005259"/>
    </source>
</evidence>
<feature type="binding site" evidence="15">
    <location>
        <position position="197"/>
    </location>
    <ligand>
        <name>NADP(+)</name>
        <dbReference type="ChEBI" id="CHEBI:58349"/>
    </ligand>
</feature>
<dbReference type="EMBL" id="JABVCQ010000028">
    <property type="protein sequence ID" value="MBB1126874.1"/>
    <property type="molecule type" value="Genomic_DNA"/>
</dbReference>
<protein>
    <recommendedName>
        <fullName evidence="13">Riboflavin biosynthesis protein RibD</fullName>
    </recommendedName>
    <domain>
        <recommendedName>
            <fullName evidence="13">Diaminohydroxyphosphoribosylaminopyrimidine deaminase</fullName>
            <shortName evidence="13">DRAP deaminase</shortName>
            <ecNumber evidence="13">3.5.4.26</ecNumber>
        </recommendedName>
        <alternativeName>
            <fullName evidence="13">Riboflavin-specific deaminase</fullName>
        </alternativeName>
    </domain>
    <domain>
        <recommendedName>
            <fullName evidence="13">5-amino-6-(5-phosphoribosylamino)uracil reductase</fullName>
            <ecNumber evidence="13">1.1.1.193</ecNumber>
        </recommendedName>
        <alternativeName>
            <fullName evidence="13">HTP reductase</fullName>
        </alternativeName>
    </domain>
</protein>
<comment type="similarity">
    <text evidence="4 13">In the N-terminal section; belongs to the cytidine and deoxycytidylate deaminase family.</text>
</comment>
<dbReference type="AlphaFoldDB" id="A0A839HEH7"/>
<dbReference type="FunFam" id="3.40.140.10:FF:000025">
    <property type="entry name" value="Riboflavin biosynthesis protein RibD"/>
    <property type="match status" value="1"/>
</dbReference>
<dbReference type="InterPro" id="IPR016192">
    <property type="entry name" value="APOBEC/CMP_deaminase_Zn-bd"/>
</dbReference>
<reference evidence="18 19" key="1">
    <citation type="journal article" date="2020" name="Arch. Microbiol.">
        <title>The genome sequence of the giant phototrophic gammaproteobacterium Thiospirillum jenense gives insight into its physiological properties and phylogenetic relationships.</title>
        <authorList>
            <person name="Imhoff J.F."/>
            <person name="Meyer T.E."/>
            <person name="Kyndt J.A."/>
        </authorList>
    </citation>
    <scope>NUCLEOTIDE SEQUENCE [LARGE SCALE GENOMIC DNA]</scope>
    <source>
        <strain evidence="18 19">DSM 216</strain>
    </source>
</reference>
<dbReference type="Gene3D" id="3.40.140.10">
    <property type="entry name" value="Cytidine Deaminase, domain 2"/>
    <property type="match status" value="1"/>
</dbReference>
<comment type="caution">
    <text evidence="18">The sequence shown here is derived from an EMBL/GenBank/DDBJ whole genome shotgun (WGS) entry which is preliminary data.</text>
</comment>
<dbReference type="PANTHER" id="PTHR38011">
    <property type="entry name" value="DIHYDROFOLATE REDUCTASE FAMILY PROTEIN (AFU_ORTHOLOGUE AFUA_8G06820)"/>
    <property type="match status" value="1"/>
</dbReference>
<comment type="catalytic activity">
    <reaction evidence="13">
        <text>5-amino-6-(5-phospho-D-ribitylamino)uracil + NADP(+) = 5-amino-6-(5-phospho-D-ribosylamino)uracil + NADPH + H(+)</text>
        <dbReference type="Rhea" id="RHEA:17845"/>
        <dbReference type="ChEBI" id="CHEBI:15378"/>
        <dbReference type="ChEBI" id="CHEBI:57783"/>
        <dbReference type="ChEBI" id="CHEBI:58349"/>
        <dbReference type="ChEBI" id="CHEBI:58421"/>
        <dbReference type="ChEBI" id="CHEBI:58453"/>
        <dbReference type="EC" id="1.1.1.193"/>
    </reaction>
</comment>
<evidence type="ECO:0000256" key="5">
    <source>
        <dbReference type="ARBA" id="ARBA00007417"/>
    </source>
</evidence>
<feature type="binding site" evidence="16">
    <location>
        <position position="72"/>
    </location>
    <ligand>
        <name>Zn(2+)</name>
        <dbReference type="ChEBI" id="CHEBI:29105"/>
        <note>catalytic</note>
    </ligand>
</feature>
<name>A0A839HEH7_9GAMM</name>
<evidence type="ECO:0000256" key="3">
    <source>
        <dbReference type="ARBA" id="ARBA00004910"/>
    </source>
</evidence>
<dbReference type="Pfam" id="PF00383">
    <property type="entry name" value="dCMP_cyt_deam_1"/>
    <property type="match status" value="1"/>
</dbReference>
<evidence type="ECO:0000256" key="16">
    <source>
        <dbReference type="PIRSR" id="PIRSR006769-3"/>
    </source>
</evidence>
<dbReference type="PIRSF" id="PIRSF006769">
    <property type="entry name" value="RibD"/>
    <property type="match status" value="1"/>
</dbReference>
<keyword evidence="7 13" id="KW-0479">Metal-binding</keyword>
<gene>
    <name evidence="18" type="primary">ribD</name>
    <name evidence="18" type="ORF">HUK38_11640</name>
</gene>
<dbReference type="NCBIfam" id="TIGR00326">
    <property type="entry name" value="eubact_ribD"/>
    <property type="match status" value="1"/>
</dbReference>
<dbReference type="Proteomes" id="UP000548632">
    <property type="component" value="Unassembled WGS sequence"/>
</dbReference>
<dbReference type="PROSITE" id="PS00903">
    <property type="entry name" value="CYT_DCMP_DEAMINASES_1"/>
    <property type="match status" value="1"/>
</dbReference>
<keyword evidence="19" id="KW-1185">Reference proteome</keyword>
<dbReference type="PROSITE" id="PS51747">
    <property type="entry name" value="CYT_DCMP_DEAMINASES_2"/>
    <property type="match status" value="1"/>
</dbReference>
<dbReference type="InterPro" id="IPR024072">
    <property type="entry name" value="DHFR-like_dom_sf"/>
</dbReference>
<comment type="catalytic activity">
    <reaction evidence="13">
        <text>2,5-diamino-6-hydroxy-4-(5-phosphoribosylamino)-pyrimidine + H2O + H(+) = 5-amino-6-(5-phospho-D-ribosylamino)uracil + NH4(+)</text>
        <dbReference type="Rhea" id="RHEA:21868"/>
        <dbReference type="ChEBI" id="CHEBI:15377"/>
        <dbReference type="ChEBI" id="CHEBI:15378"/>
        <dbReference type="ChEBI" id="CHEBI:28938"/>
        <dbReference type="ChEBI" id="CHEBI:58453"/>
        <dbReference type="ChEBI" id="CHEBI:58614"/>
        <dbReference type="EC" id="3.5.4.26"/>
    </reaction>
</comment>
<keyword evidence="9 13" id="KW-0862">Zinc</keyword>
<evidence type="ECO:0000256" key="8">
    <source>
        <dbReference type="ARBA" id="ARBA00022801"/>
    </source>
</evidence>
<feature type="binding site" evidence="16">
    <location>
        <position position="81"/>
    </location>
    <ligand>
        <name>Zn(2+)</name>
        <dbReference type="ChEBI" id="CHEBI:29105"/>
        <note>catalytic</note>
    </ligand>
</feature>
<evidence type="ECO:0000256" key="15">
    <source>
        <dbReference type="PIRSR" id="PIRSR006769-2"/>
    </source>
</evidence>
<feature type="binding site" evidence="16">
    <location>
        <position position="44"/>
    </location>
    <ligand>
        <name>Zn(2+)</name>
        <dbReference type="ChEBI" id="CHEBI:29105"/>
        <note>catalytic</note>
    </ligand>
</feature>
<feature type="binding site" evidence="15">
    <location>
        <position position="167"/>
    </location>
    <ligand>
        <name>substrate</name>
    </ligand>
</feature>
<dbReference type="Pfam" id="PF01872">
    <property type="entry name" value="RibD_C"/>
    <property type="match status" value="1"/>
</dbReference>
<dbReference type="InterPro" id="IPR004794">
    <property type="entry name" value="Eubact_RibD"/>
</dbReference>
<dbReference type="UniPathway" id="UPA00275">
    <property type="reaction ID" value="UER00401"/>
</dbReference>
<evidence type="ECO:0000256" key="1">
    <source>
        <dbReference type="ARBA" id="ARBA00002151"/>
    </source>
</evidence>
<proteinExistence type="inferred from homology"/>
<dbReference type="GO" id="GO:0050661">
    <property type="term" value="F:NADP binding"/>
    <property type="evidence" value="ECO:0007669"/>
    <property type="project" value="InterPro"/>
</dbReference>
<keyword evidence="8 13" id="KW-0378">Hydrolase</keyword>
<feature type="domain" description="CMP/dCMP-type deaminase" evidence="17">
    <location>
        <begin position="1"/>
        <end position="120"/>
    </location>
</feature>
<evidence type="ECO:0000256" key="12">
    <source>
        <dbReference type="ARBA" id="ARBA00023268"/>
    </source>
</evidence>
<dbReference type="SUPFAM" id="SSF53597">
    <property type="entry name" value="Dihydrofolate reductase-like"/>
    <property type="match status" value="1"/>
</dbReference>
<feature type="active site" description="Proton donor" evidence="14">
    <location>
        <position position="46"/>
    </location>
</feature>
<dbReference type="GO" id="GO:0008835">
    <property type="term" value="F:diaminohydroxyphosphoribosylaminopyrimidine deaminase activity"/>
    <property type="evidence" value="ECO:0007669"/>
    <property type="project" value="UniProtKB-EC"/>
</dbReference>
<dbReference type="SUPFAM" id="SSF53927">
    <property type="entry name" value="Cytidine deaminase-like"/>
    <property type="match status" value="1"/>
</dbReference>
<keyword evidence="11 13" id="KW-0560">Oxidoreductase</keyword>
<keyword evidence="6 13" id="KW-0686">Riboflavin biosynthesis</keyword>
<evidence type="ECO:0000256" key="9">
    <source>
        <dbReference type="ARBA" id="ARBA00022833"/>
    </source>
</evidence>
<evidence type="ECO:0000256" key="10">
    <source>
        <dbReference type="ARBA" id="ARBA00022857"/>
    </source>
</evidence>
<feature type="binding site" evidence="15">
    <location>
        <position position="229"/>
    </location>
    <ligand>
        <name>NADP(+)</name>
        <dbReference type="ChEBI" id="CHEBI:58349"/>
    </ligand>
</feature>
<keyword evidence="10 13" id="KW-0521">NADP</keyword>
<dbReference type="NCBIfam" id="TIGR00227">
    <property type="entry name" value="ribD_Cterm"/>
    <property type="match status" value="1"/>
</dbReference>
<comment type="similarity">
    <text evidence="5 13">In the C-terminal section; belongs to the HTP reductase family.</text>
</comment>
<evidence type="ECO:0000313" key="18">
    <source>
        <dbReference type="EMBL" id="MBB1126874.1"/>
    </source>
</evidence>
<accession>A0A839HEH7</accession>